<dbReference type="InterPro" id="IPR028098">
    <property type="entry name" value="Glyco_trans_4-like_N"/>
</dbReference>
<accession>A0A1S9ZE62</accession>
<keyword evidence="3" id="KW-0808">Transferase</keyword>
<name>A0A1S9ZE62_STRMT</name>
<feature type="domain" description="Glycosyltransferase subfamily 4-like N-terminal" evidence="2">
    <location>
        <begin position="16"/>
        <end position="137"/>
    </location>
</feature>
<evidence type="ECO:0000313" key="4">
    <source>
        <dbReference type="Proteomes" id="UP000190872"/>
    </source>
</evidence>
<proteinExistence type="predicted"/>
<reference evidence="3 4" key="1">
    <citation type="submission" date="2017-02" db="EMBL/GenBank/DDBJ databases">
        <title>Draft genome sequence of Streptococcus mitis CCUG 61082.</title>
        <authorList>
            <person name="Salva-Serra F."/>
            <person name="Engstrom-Jakobsson H."/>
            <person name="Thorell K."/>
            <person name="Jaen-Luchoro D."/>
            <person name="Gonzales-Siles L."/>
            <person name="Karlsson R."/>
            <person name="Gomila M."/>
            <person name="Yazdan S."/>
            <person name="Boulund F."/>
            <person name="Johnning A."/>
            <person name="Engstrand L."/>
            <person name="Kristiansson E."/>
            <person name="Moore E."/>
        </authorList>
    </citation>
    <scope>NUCLEOTIDE SEQUENCE [LARGE SCALE GENOMIC DNA]</scope>
    <source>
        <strain evidence="3 4">CCUG 61082</strain>
    </source>
</reference>
<dbReference type="Proteomes" id="UP000190872">
    <property type="component" value="Unassembled WGS sequence"/>
</dbReference>
<dbReference type="InterPro" id="IPR001296">
    <property type="entry name" value="Glyco_trans_1"/>
</dbReference>
<dbReference type="GO" id="GO:0016757">
    <property type="term" value="F:glycosyltransferase activity"/>
    <property type="evidence" value="ECO:0007669"/>
    <property type="project" value="InterPro"/>
</dbReference>
<dbReference type="PANTHER" id="PTHR45947">
    <property type="entry name" value="SULFOQUINOVOSYL TRANSFERASE SQD2"/>
    <property type="match status" value="1"/>
</dbReference>
<dbReference type="Gene3D" id="3.40.50.2000">
    <property type="entry name" value="Glycogen Phosphorylase B"/>
    <property type="match status" value="2"/>
</dbReference>
<dbReference type="Pfam" id="PF13439">
    <property type="entry name" value="Glyco_transf_4"/>
    <property type="match status" value="1"/>
</dbReference>
<comment type="caution">
    <text evidence="3">The sequence shown here is derived from an EMBL/GenBank/DDBJ whole genome shotgun (WGS) entry which is preliminary data.</text>
</comment>
<dbReference type="EMBL" id="MUXS01000001">
    <property type="protein sequence ID" value="OOR81680.1"/>
    <property type="molecule type" value="Genomic_DNA"/>
</dbReference>
<evidence type="ECO:0000259" key="2">
    <source>
        <dbReference type="Pfam" id="PF13439"/>
    </source>
</evidence>
<evidence type="ECO:0000259" key="1">
    <source>
        <dbReference type="Pfam" id="PF00534"/>
    </source>
</evidence>
<sequence>MKILHYTLGFQPSRTGGLVKYAEDLMNQQVESGYEVIALYPGRIKIFSYDLVIESAKSRGFECYELINSLPLALFGGFTEPDEFMKKCDKRVYYNFLKKINPDIIHVHSLMGIHKEFFESAHELGIKIFFTSHDYYGLAPVPNFFFNGVDYSKNNTNTSWNIMSSNALSVKKLRFFQVPFYPTIRRALKVLRKNLKSKSSIEVSEKTEIINYRDIRSYYNEIFNLIDAYLFNSSVARDVYIKNGVLPQTEAIISISNSNIRKRNVHRKNRNKSVIAYIGPDEDYKGYFDFIDFVNDIDKENYEVKTYGHLPNRECPTYIQQNGYFTKKNIDTIYSDIDILIVPSKWKETFGLITIEALSYGVKVFVSENVGSKDLLSKSYVFRDKQDLLYKIQSTEYEEQIINTMEEHMIEVKRFYERIINEHKKNS</sequence>
<organism evidence="3 4">
    <name type="scientific">Streptococcus mitis</name>
    <dbReference type="NCBI Taxonomy" id="28037"/>
    <lineage>
        <taxon>Bacteria</taxon>
        <taxon>Bacillati</taxon>
        <taxon>Bacillota</taxon>
        <taxon>Bacilli</taxon>
        <taxon>Lactobacillales</taxon>
        <taxon>Streptococcaceae</taxon>
        <taxon>Streptococcus</taxon>
        <taxon>Streptococcus mitis group</taxon>
    </lineage>
</organism>
<dbReference type="InterPro" id="IPR050194">
    <property type="entry name" value="Glycosyltransferase_grp1"/>
</dbReference>
<evidence type="ECO:0000313" key="3">
    <source>
        <dbReference type="EMBL" id="OOR81680.1"/>
    </source>
</evidence>
<dbReference type="SUPFAM" id="SSF53756">
    <property type="entry name" value="UDP-Glycosyltransferase/glycogen phosphorylase"/>
    <property type="match status" value="1"/>
</dbReference>
<protein>
    <submittedName>
        <fullName evidence="3">Glycosyl transferase family 1</fullName>
    </submittedName>
</protein>
<dbReference type="PANTHER" id="PTHR45947:SF3">
    <property type="entry name" value="SULFOQUINOVOSYL TRANSFERASE SQD2"/>
    <property type="match status" value="1"/>
</dbReference>
<feature type="domain" description="Glycosyl transferase family 1" evidence="1">
    <location>
        <begin position="261"/>
        <end position="379"/>
    </location>
</feature>
<gene>
    <name evidence="3" type="ORF">B0179_00890</name>
</gene>
<dbReference type="Pfam" id="PF00534">
    <property type="entry name" value="Glycos_transf_1"/>
    <property type="match status" value="1"/>
</dbReference>
<dbReference type="RefSeq" id="WP_078237913.1">
    <property type="nucleotide sequence ID" value="NZ_MUXS01000001.1"/>
</dbReference>
<dbReference type="AlphaFoldDB" id="A0A1S9ZE62"/>